<proteinExistence type="predicted"/>
<evidence type="ECO:0000256" key="1">
    <source>
        <dbReference type="SAM" id="MobiDB-lite"/>
    </source>
</evidence>
<dbReference type="Proteomes" id="UP000546200">
    <property type="component" value="Unassembled WGS sequence"/>
</dbReference>
<dbReference type="AlphaFoldDB" id="A0A7W9BFB8"/>
<reference evidence="3 4" key="1">
    <citation type="submission" date="2020-08" db="EMBL/GenBank/DDBJ databases">
        <title>Genomic Encyclopedia of Type Strains, Phase IV (KMG-IV): sequencing the most valuable type-strain genomes for metagenomic binning, comparative biology and taxonomic classification.</title>
        <authorList>
            <person name="Goeker M."/>
        </authorList>
    </citation>
    <scope>NUCLEOTIDE SEQUENCE [LARGE SCALE GENOMIC DNA]</scope>
    <source>
        <strain evidence="3 4">DSM 100044</strain>
    </source>
</reference>
<sequence>MKRSFVSGGTQTPGIPDSAFSMGPGMRMRYDQPAATLSDYITGYTCYASDSPAELVDWFLPAPVMINISFDAGPISAAMGSRKIGAVPQVALYGPTTWAMRLTTHGGVMIGTGVSALGWSRLFRRSASDIHNRIVPLSEFGGADMAERMLAALTGLGSDRDIKGALDSVLADLLGPVHPDEPLIRQLALITVTKDILDVGDVARQLGLAPHQLRALSRQFFGMTPKLLLRRARFLRSLLRLFAAGDAANYDLIDKSYFDASHFLRDAETFLGTTPRRFMARPTTFLAASIRARAAVLGVGTQALHDPARLAFRSPVDAP</sequence>
<evidence type="ECO:0000313" key="3">
    <source>
        <dbReference type="EMBL" id="MBB5716102.1"/>
    </source>
</evidence>
<evidence type="ECO:0000313" key="4">
    <source>
        <dbReference type="Proteomes" id="UP000546200"/>
    </source>
</evidence>
<organism evidence="3 4">
    <name type="scientific">Sphingomonas aerophila</name>
    <dbReference type="NCBI Taxonomy" id="1344948"/>
    <lineage>
        <taxon>Bacteria</taxon>
        <taxon>Pseudomonadati</taxon>
        <taxon>Pseudomonadota</taxon>
        <taxon>Alphaproteobacteria</taxon>
        <taxon>Sphingomonadales</taxon>
        <taxon>Sphingomonadaceae</taxon>
        <taxon>Sphingomonas</taxon>
    </lineage>
</organism>
<feature type="region of interest" description="Disordered" evidence="1">
    <location>
        <begin position="1"/>
        <end position="20"/>
    </location>
</feature>
<dbReference type="EMBL" id="JACIJK010000009">
    <property type="protein sequence ID" value="MBB5716102.1"/>
    <property type="molecule type" value="Genomic_DNA"/>
</dbReference>
<keyword evidence="3" id="KW-0238">DNA-binding</keyword>
<dbReference type="Gene3D" id="1.10.10.60">
    <property type="entry name" value="Homeodomain-like"/>
    <property type="match status" value="1"/>
</dbReference>
<name>A0A7W9BFB8_9SPHN</name>
<keyword evidence="4" id="KW-1185">Reference proteome</keyword>
<protein>
    <submittedName>
        <fullName evidence="3">AraC-like DNA-binding protein</fullName>
    </submittedName>
</protein>
<comment type="caution">
    <text evidence="3">The sequence shown here is derived from an EMBL/GenBank/DDBJ whole genome shotgun (WGS) entry which is preliminary data.</text>
</comment>
<feature type="domain" description="HTH araC/xylS-type" evidence="2">
    <location>
        <begin position="182"/>
        <end position="281"/>
    </location>
</feature>
<gene>
    <name evidence="3" type="ORF">FHS94_002962</name>
</gene>
<dbReference type="GO" id="GO:0003700">
    <property type="term" value="F:DNA-binding transcription factor activity"/>
    <property type="evidence" value="ECO:0007669"/>
    <property type="project" value="InterPro"/>
</dbReference>
<evidence type="ECO:0000259" key="2">
    <source>
        <dbReference type="PROSITE" id="PS01124"/>
    </source>
</evidence>
<dbReference type="PROSITE" id="PS01124">
    <property type="entry name" value="HTH_ARAC_FAMILY_2"/>
    <property type="match status" value="1"/>
</dbReference>
<dbReference type="InterPro" id="IPR018060">
    <property type="entry name" value="HTH_AraC"/>
</dbReference>
<dbReference type="RefSeq" id="WP_184059070.1">
    <property type="nucleotide sequence ID" value="NZ_JACIJK010000009.1"/>
</dbReference>
<accession>A0A7W9BFB8</accession>
<dbReference type="GO" id="GO:0043565">
    <property type="term" value="F:sequence-specific DNA binding"/>
    <property type="evidence" value="ECO:0007669"/>
    <property type="project" value="InterPro"/>
</dbReference>
<dbReference type="SMART" id="SM00342">
    <property type="entry name" value="HTH_ARAC"/>
    <property type="match status" value="1"/>
</dbReference>